<proteinExistence type="predicted"/>
<sequence>MDSKKHFASLMEDHSPGPSTAAAGNGARSGSRGGNGQSAMPPLSHPDVGLGLGLDVNHDHAALSCVTKETAQEDCARHRFIVWAAVKRNSSVRMTPQERLECPLLRCTQRFSDHESMLKHLEGCRYLASGEYWCYDHMRVERFDDLKCKRCLGHPSKRKKMLSMAKSFFHSLGHKTKKAPGAGFVDDEVLLAPPPSYASLNIPRADPSATELPSTEILEIDSLEVPLLEATPAPAPAPSDGINPQALLIPAVPSLPELDSNEAFMQCQPVSGFTPPPFPIMAHEHQNAPAPPQPPTLGTPSTFGAHLFCPAHEPGSVGPKPALLLTTAGLQGRRPARPAPVVPRSMGLSPSSSVRSTASTDTNASVVSYGSSLISSASDWSGAWSIASGLNTSMTSPIEGTVADDLFADALNGDHNDACPGSLHDFFSELPADLPMLDNACDIASDPLLGFSPISPVSPVVPVSLTYVPEIALADVAAQAVEIGEPEVGQTNTCCSETKSLVSSAWDALQEHIVSSMVKIQGQRENHLANQLSTMSIKTIATTGLRALRALIDGHQPSSASDALCLIHLVYAFSLVLHGQETSDSANSLFLQSLAYGNGLPPNDRKLYRQLVVSIWQPPDFGQADVSNQFSVTLGGSFGLFPDPKGKSPETFTTMFGQRGDSLLNAARDFLDELEISLLSQGPLPLDVQISDLHIAHLKDLNPAGSVNGALIPTANDVLVVLSRTFNDASLESRLKEVYQKLCTCSICSVRRVEIEILQAGRSCLPPGKLFGDFIPKVRELCDRIYEEHDVGASRRDVYHKLGVGLIESLVSEFDSSGGKATRPPDDMEMFLNDISEAGSTTTDPQPASLQPFDSDSNQAQLPTPTDTPSDSSSSTPTTVSPAAEPTQQPSGDASEQQQAGHKVVEANSCCDICGYRPKGDPQWFKGSMAKHKKLQHSTAPPKIYKCPYPGCASQYKNRPDNLRQHQIEKNHWVQGDENTPRRPSKRKKVAEEE</sequence>
<reference evidence="3" key="1">
    <citation type="journal article" date="2023" name="Mol. Phylogenet. Evol.">
        <title>Genome-scale phylogeny and comparative genomics of the fungal order Sordariales.</title>
        <authorList>
            <person name="Hensen N."/>
            <person name="Bonometti L."/>
            <person name="Westerberg I."/>
            <person name="Brannstrom I.O."/>
            <person name="Guillou S."/>
            <person name="Cros-Aarteil S."/>
            <person name="Calhoun S."/>
            <person name="Haridas S."/>
            <person name="Kuo A."/>
            <person name="Mondo S."/>
            <person name="Pangilinan J."/>
            <person name="Riley R."/>
            <person name="LaButti K."/>
            <person name="Andreopoulos B."/>
            <person name="Lipzen A."/>
            <person name="Chen C."/>
            <person name="Yan M."/>
            <person name="Daum C."/>
            <person name="Ng V."/>
            <person name="Clum A."/>
            <person name="Steindorff A."/>
            <person name="Ohm R.A."/>
            <person name="Martin F."/>
            <person name="Silar P."/>
            <person name="Natvig D.O."/>
            <person name="Lalanne C."/>
            <person name="Gautier V."/>
            <person name="Ament-Velasquez S.L."/>
            <person name="Kruys A."/>
            <person name="Hutchinson M.I."/>
            <person name="Powell A.J."/>
            <person name="Barry K."/>
            <person name="Miller A.N."/>
            <person name="Grigoriev I.V."/>
            <person name="Debuchy R."/>
            <person name="Gladieux P."/>
            <person name="Hiltunen Thoren M."/>
            <person name="Johannesson H."/>
        </authorList>
    </citation>
    <scope>NUCLEOTIDE SEQUENCE [LARGE SCALE GENOMIC DNA]</scope>
    <source>
        <strain evidence="3">CBS 284.82</strain>
    </source>
</reference>
<organism evidence="2 3">
    <name type="scientific">Parachaetomium inaequale</name>
    <dbReference type="NCBI Taxonomy" id="2588326"/>
    <lineage>
        <taxon>Eukaryota</taxon>
        <taxon>Fungi</taxon>
        <taxon>Dikarya</taxon>
        <taxon>Ascomycota</taxon>
        <taxon>Pezizomycotina</taxon>
        <taxon>Sordariomycetes</taxon>
        <taxon>Sordariomycetidae</taxon>
        <taxon>Sordariales</taxon>
        <taxon>Chaetomiaceae</taxon>
        <taxon>Parachaetomium</taxon>
    </lineage>
</organism>
<dbReference type="Proteomes" id="UP001303115">
    <property type="component" value="Unassembled WGS sequence"/>
</dbReference>
<feature type="compositionally biased region" description="Polar residues" evidence="1">
    <location>
        <begin position="838"/>
        <end position="862"/>
    </location>
</feature>
<accession>A0AAN6PLP1</accession>
<keyword evidence="3" id="KW-1185">Reference proteome</keyword>
<name>A0AAN6PLP1_9PEZI</name>
<feature type="compositionally biased region" description="Low complexity" evidence="1">
    <location>
        <begin position="21"/>
        <end position="30"/>
    </location>
</feature>
<protein>
    <submittedName>
        <fullName evidence="2">Uncharacterized protein</fullName>
    </submittedName>
</protein>
<feature type="region of interest" description="Disordered" evidence="1">
    <location>
        <begin position="969"/>
        <end position="994"/>
    </location>
</feature>
<dbReference type="AlphaFoldDB" id="A0AAN6PLP1"/>
<evidence type="ECO:0000313" key="3">
    <source>
        <dbReference type="Proteomes" id="UP001303115"/>
    </source>
</evidence>
<feature type="region of interest" description="Disordered" evidence="1">
    <location>
        <begin position="1"/>
        <end position="47"/>
    </location>
</feature>
<feature type="compositionally biased region" description="Basic residues" evidence="1">
    <location>
        <begin position="983"/>
        <end position="994"/>
    </location>
</feature>
<feature type="compositionally biased region" description="Low complexity" evidence="1">
    <location>
        <begin position="349"/>
        <end position="359"/>
    </location>
</feature>
<evidence type="ECO:0000256" key="1">
    <source>
        <dbReference type="SAM" id="MobiDB-lite"/>
    </source>
</evidence>
<feature type="compositionally biased region" description="Polar residues" evidence="1">
    <location>
        <begin position="886"/>
        <end position="900"/>
    </location>
</feature>
<feature type="compositionally biased region" description="Basic and acidic residues" evidence="1">
    <location>
        <begin position="1"/>
        <end position="15"/>
    </location>
</feature>
<feature type="region of interest" description="Disordered" evidence="1">
    <location>
        <begin position="331"/>
        <end position="359"/>
    </location>
</feature>
<feature type="region of interest" description="Disordered" evidence="1">
    <location>
        <begin position="837"/>
        <end position="901"/>
    </location>
</feature>
<gene>
    <name evidence="2" type="ORF">C8A01DRAFT_14875</name>
</gene>
<feature type="compositionally biased region" description="Low complexity" evidence="1">
    <location>
        <begin position="863"/>
        <end position="882"/>
    </location>
</feature>
<evidence type="ECO:0000313" key="2">
    <source>
        <dbReference type="EMBL" id="KAK4041384.1"/>
    </source>
</evidence>
<comment type="caution">
    <text evidence="2">The sequence shown here is derived from an EMBL/GenBank/DDBJ whole genome shotgun (WGS) entry which is preliminary data.</text>
</comment>
<dbReference type="EMBL" id="MU854358">
    <property type="protein sequence ID" value="KAK4041384.1"/>
    <property type="molecule type" value="Genomic_DNA"/>
</dbReference>